<gene>
    <name evidence="1" type="ORF">UT18_C0014G0012</name>
</gene>
<dbReference type="AlphaFoldDB" id="A0A0G0LSC8"/>
<proteinExistence type="predicted"/>
<name>A0A0G0LSC8_UNCC2</name>
<sequence length="36" mass="4218">MFIRQVHKDGLAKDWLTEKRKETAVQRIWVGSFGVS</sequence>
<reference evidence="1 2" key="1">
    <citation type="journal article" date="2015" name="Nature">
        <title>rRNA introns, odd ribosomes, and small enigmatic genomes across a large radiation of phyla.</title>
        <authorList>
            <person name="Brown C.T."/>
            <person name="Hug L.A."/>
            <person name="Thomas B.C."/>
            <person name="Sharon I."/>
            <person name="Castelle C.J."/>
            <person name="Singh A."/>
            <person name="Wilkins M.J."/>
            <person name="Williams K.H."/>
            <person name="Banfield J.F."/>
        </authorList>
    </citation>
    <scope>NUCLEOTIDE SEQUENCE [LARGE SCALE GENOMIC DNA]</scope>
</reference>
<comment type="caution">
    <text evidence="1">The sequence shown here is derived from an EMBL/GenBank/DDBJ whole genome shotgun (WGS) entry which is preliminary data.</text>
</comment>
<accession>A0A0G0LSC8</accession>
<dbReference type="EMBL" id="LBVV01000014">
    <property type="protein sequence ID" value="KKQ93942.1"/>
    <property type="molecule type" value="Genomic_DNA"/>
</dbReference>
<organism evidence="1 2">
    <name type="scientific">candidate division CPR2 bacterium GW2011_GWC2_39_10</name>
    <dbReference type="NCBI Taxonomy" id="1618345"/>
    <lineage>
        <taxon>Bacteria</taxon>
        <taxon>Bacteria division CPR2</taxon>
    </lineage>
</organism>
<protein>
    <submittedName>
        <fullName evidence="1">Uncharacterized protein</fullName>
    </submittedName>
</protein>
<evidence type="ECO:0000313" key="1">
    <source>
        <dbReference type="EMBL" id="KKQ93942.1"/>
    </source>
</evidence>
<dbReference type="Proteomes" id="UP000034207">
    <property type="component" value="Unassembled WGS sequence"/>
</dbReference>
<evidence type="ECO:0000313" key="2">
    <source>
        <dbReference type="Proteomes" id="UP000034207"/>
    </source>
</evidence>